<sequence length="107" mass="11099">MADPSDGRIGHAELKFGGSIVMLANAYPDFGALSSDTIGDSPVTLCLLMKSVDDDLVRAVDAGATVLRVAIDQSCGERNAMAQTPLATRYEHAAASAFPCIGHDMSG</sequence>
<protein>
    <submittedName>
        <fullName evidence="1">Uncharacterized protein</fullName>
    </submittedName>
</protein>
<accession>A0A2S0MN66</accession>
<dbReference type="Proteomes" id="UP000237655">
    <property type="component" value="Chromosome"/>
</dbReference>
<gene>
    <name evidence="1" type="ORF">C6Y53_06075</name>
</gene>
<proteinExistence type="predicted"/>
<dbReference type="Gene3D" id="3.10.180.10">
    <property type="entry name" value="2,3-Dihydroxybiphenyl 1,2-Dioxygenase, domain 1"/>
    <property type="match status" value="1"/>
</dbReference>
<dbReference type="AlphaFoldDB" id="A0A2S0MN66"/>
<dbReference type="SUPFAM" id="SSF54593">
    <property type="entry name" value="Glyoxalase/Bleomycin resistance protein/Dihydroxybiphenyl dioxygenase"/>
    <property type="match status" value="1"/>
</dbReference>
<keyword evidence="2" id="KW-1185">Reference proteome</keyword>
<dbReference type="KEGG" id="thas:C6Y53_06075"/>
<dbReference type="InterPro" id="IPR029068">
    <property type="entry name" value="Glyas_Bleomycin-R_OHBP_Dase"/>
</dbReference>
<organism evidence="1 2">
    <name type="scientific">Pukyongiella litopenaei</name>
    <dbReference type="NCBI Taxonomy" id="2605946"/>
    <lineage>
        <taxon>Bacteria</taxon>
        <taxon>Pseudomonadati</taxon>
        <taxon>Pseudomonadota</taxon>
        <taxon>Alphaproteobacteria</taxon>
        <taxon>Rhodobacterales</taxon>
        <taxon>Paracoccaceae</taxon>
        <taxon>Pukyongiella</taxon>
    </lineage>
</organism>
<evidence type="ECO:0000313" key="2">
    <source>
        <dbReference type="Proteomes" id="UP000237655"/>
    </source>
</evidence>
<name>A0A2S0MN66_9RHOB</name>
<evidence type="ECO:0000313" key="1">
    <source>
        <dbReference type="EMBL" id="AVO37320.2"/>
    </source>
</evidence>
<reference evidence="2" key="1">
    <citation type="submission" date="2018-03" db="EMBL/GenBank/DDBJ databases">
        <title>Genomic analysis of the strain SH-1 isolated from shrimp intestine.</title>
        <authorList>
            <person name="Kim Y.-S."/>
            <person name="Kim S.-E."/>
            <person name="Kim K.-H."/>
        </authorList>
    </citation>
    <scope>NUCLEOTIDE SEQUENCE [LARGE SCALE GENOMIC DNA]</scope>
    <source>
        <strain evidence="2">SH-1</strain>
    </source>
</reference>
<dbReference type="EMBL" id="CP027665">
    <property type="protein sequence ID" value="AVO37320.2"/>
    <property type="molecule type" value="Genomic_DNA"/>
</dbReference>
<dbReference type="RefSeq" id="WP_149615465.1">
    <property type="nucleotide sequence ID" value="NZ_CP027665.1"/>
</dbReference>